<comment type="function">
    <text evidence="7">Required for the biogenesis of c-type cytochromes. Possible subunit of a heme lyase.</text>
</comment>
<keyword evidence="5" id="KW-0201">Cytochrome c-type biogenesis</keyword>
<evidence type="ECO:0000313" key="12">
    <source>
        <dbReference type="Proteomes" id="UP000199415"/>
    </source>
</evidence>
<dbReference type="EMBL" id="FNCE01000001">
    <property type="protein sequence ID" value="SDF60943.1"/>
    <property type="molecule type" value="Genomic_DNA"/>
</dbReference>
<gene>
    <name evidence="11" type="ORF">SAMN05216241_101614</name>
</gene>
<dbReference type="InterPro" id="IPR005616">
    <property type="entry name" value="CcmH/CycL/Ccl2/NrfF_N"/>
</dbReference>
<accession>A0A1G7MGY1</accession>
<dbReference type="FunFam" id="1.10.8.640:FF:000001">
    <property type="entry name" value="Cytochrome c-type biogenesis protein"/>
    <property type="match status" value="1"/>
</dbReference>
<dbReference type="GO" id="GO:0005886">
    <property type="term" value="C:plasma membrane"/>
    <property type="evidence" value="ECO:0007669"/>
    <property type="project" value="TreeGrafter"/>
</dbReference>
<keyword evidence="2 9" id="KW-0349">Heme</keyword>
<evidence type="ECO:0000256" key="9">
    <source>
        <dbReference type="RuleBase" id="RU364112"/>
    </source>
</evidence>
<dbReference type="InterPro" id="IPR038297">
    <property type="entry name" value="CcmH/CycL/NrfF/Ccl2_sf"/>
</dbReference>
<keyword evidence="4 9" id="KW-0732">Signal</keyword>
<dbReference type="PANTHER" id="PTHR47870">
    <property type="entry name" value="CYTOCHROME C-TYPE BIOGENESIS PROTEIN CCMH"/>
    <property type="match status" value="1"/>
</dbReference>
<dbReference type="GO" id="GO:0017004">
    <property type="term" value="P:cytochrome complex assembly"/>
    <property type="evidence" value="ECO:0007669"/>
    <property type="project" value="UniProtKB-KW"/>
</dbReference>
<evidence type="ECO:0000256" key="1">
    <source>
        <dbReference type="ARBA" id="ARBA00010342"/>
    </source>
</evidence>
<keyword evidence="3 9" id="KW-0479">Metal-binding</keyword>
<proteinExistence type="inferred from homology"/>
<evidence type="ECO:0000256" key="8">
    <source>
        <dbReference type="ARBA" id="ARBA00060491"/>
    </source>
</evidence>
<evidence type="ECO:0000313" key="11">
    <source>
        <dbReference type="EMBL" id="SDF60943.1"/>
    </source>
</evidence>
<dbReference type="RefSeq" id="WP_090018613.1">
    <property type="nucleotide sequence ID" value="NZ_FNCE01000001.1"/>
</dbReference>
<dbReference type="Gene3D" id="1.10.8.640">
    <property type="entry name" value="Cytochrome C biogenesis protein"/>
    <property type="match status" value="1"/>
</dbReference>
<dbReference type="PANTHER" id="PTHR47870:SF1">
    <property type="entry name" value="CYTOCHROME C-TYPE BIOGENESIS PROTEIN CCMH"/>
    <property type="match status" value="1"/>
</dbReference>
<feature type="chain" id="PRO_5011329656" description="Cytochrome c-type biogenesis protein" evidence="9">
    <location>
        <begin position="22"/>
        <end position="166"/>
    </location>
</feature>
<name>A0A1G7MGY1_9PROT</name>
<evidence type="ECO:0000256" key="2">
    <source>
        <dbReference type="ARBA" id="ARBA00022617"/>
    </source>
</evidence>
<dbReference type="STRING" id="1082479.SAMN05216241_101614"/>
<dbReference type="Proteomes" id="UP000199415">
    <property type="component" value="Unassembled WGS sequence"/>
</dbReference>
<organism evidence="11 12">
    <name type="scientific">Limimonas halophila</name>
    <dbReference type="NCBI Taxonomy" id="1082479"/>
    <lineage>
        <taxon>Bacteria</taxon>
        <taxon>Pseudomonadati</taxon>
        <taxon>Pseudomonadota</taxon>
        <taxon>Alphaproteobacteria</taxon>
        <taxon>Rhodospirillales</taxon>
        <taxon>Rhodovibrionaceae</taxon>
        <taxon>Limimonas</taxon>
    </lineage>
</organism>
<evidence type="ECO:0000256" key="6">
    <source>
        <dbReference type="ARBA" id="ARBA00023004"/>
    </source>
</evidence>
<reference evidence="11 12" key="1">
    <citation type="submission" date="2016-10" db="EMBL/GenBank/DDBJ databases">
        <authorList>
            <person name="de Groot N.N."/>
        </authorList>
    </citation>
    <scope>NUCLEOTIDE SEQUENCE [LARGE SCALE GENOMIC DNA]</scope>
    <source>
        <strain evidence="11 12">DSM 25584</strain>
    </source>
</reference>
<feature type="signal peptide" evidence="9">
    <location>
        <begin position="1"/>
        <end position="21"/>
    </location>
</feature>
<feature type="domain" description="CcmH/CycL/Ccl2/NrfF N-terminal" evidence="10">
    <location>
        <begin position="9"/>
        <end position="149"/>
    </location>
</feature>
<evidence type="ECO:0000256" key="5">
    <source>
        <dbReference type="ARBA" id="ARBA00022748"/>
    </source>
</evidence>
<dbReference type="InterPro" id="IPR051263">
    <property type="entry name" value="C-type_cytochrome_biogenesis"/>
</dbReference>
<keyword evidence="6 9" id="KW-0408">Iron</keyword>
<feature type="transmembrane region" description="Helical" evidence="9">
    <location>
        <begin position="104"/>
        <end position="125"/>
    </location>
</feature>
<dbReference type="CDD" id="cd16378">
    <property type="entry name" value="CcmH_N"/>
    <property type="match status" value="1"/>
</dbReference>
<keyword evidence="9" id="KW-1133">Transmembrane helix</keyword>
<evidence type="ECO:0000256" key="3">
    <source>
        <dbReference type="ARBA" id="ARBA00022723"/>
    </source>
</evidence>
<comment type="similarity">
    <text evidence="1 9">Belongs to the CcmH/CycL/Ccl2/NrfF family.</text>
</comment>
<keyword evidence="12" id="KW-1185">Reference proteome</keyword>
<comment type="subcellular location">
    <subcellularLocation>
        <location evidence="8">Membrane</location>
        <topology evidence="8">Single-pass membrane protein</topology>
        <orientation evidence="8">Periplasmic side</orientation>
    </subcellularLocation>
</comment>
<evidence type="ECO:0000256" key="4">
    <source>
        <dbReference type="ARBA" id="ARBA00022729"/>
    </source>
</evidence>
<protein>
    <recommendedName>
        <fullName evidence="9">Cytochrome c-type biogenesis protein</fullName>
    </recommendedName>
</protein>
<dbReference type="GO" id="GO:0046872">
    <property type="term" value="F:metal ion binding"/>
    <property type="evidence" value="ECO:0007669"/>
    <property type="project" value="UniProtKB-KW"/>
</dbReference>
<dbReference type="OrthoDB" id="9804975at2"/>
<evidence type="ECO:0000256" key="7">
    <source>
        <dbReference type="ARBA" id="ARBA00037230"/>
    </source>
</evidence>
<keyword evidence="9" id="KW-0472">Membrane</keyword>
<sequence length="166" mass="18327">MRRALATLVMLLALSMSPAVPATTQLDTAAERERARELFQQLRCMVCQNEPIATSNAELARDMRDLVRERVAAGESNAEIKAYLTKRYGDYVLLDPPVKPSTYALWYGPAVLLLIGAAGVVVYFLRARRMPAETGGLTDAERARLDALLADDTPDRGETGRDDRES</sequence>
<dbReference type="Pfam" id="PF03918">
    <property type="entry name" value="CcmH"/>
    <property type="match status" value="1"/>
</dbReference>
<evidence type="ECO:0000259" key="10">
    <source>
        <dbReference type="Pfam" id="PF03918"/>
    </source>
</evidence>
<dbReference type="AlphaFoldDB" id="A0A1G7MGY1"/>
<keyword evidence="9" id="KW-0812">Transmembrane</keyword>